<evidence type="ECO:0000256" key="6">
    <source>
        <dbReference type="ARBA" id="ARBA00022692"/>
    </source>
</evidence>
<comment type="function">
    <text evidence="10">Inner membrane component of the type II secretion system required for the energy-dependent secretion of extracellular factors such as proteases and toxins from the periplasm.</text>
</comment>
<dbReference type="InterPro" id="IPR043129">
    <property type="entry name" value="ATPase_NBD"/>
</dbReference>
<dbReference type="Gene3D" id="3.30.1360.100">
    <property type="entry name" value="General secretion pathway protein M, EpsM"/>
    <property type="match status" value="1"/>
</dbReference>
<evidence type="ECO:0000259" key="11">
    <source>
        <dbReference type="Pfam" id="PF05134"/>
    </source>
</evidence>
<comment type="subcellular location">
    <subcellularLocation>
        <location evidence="1">Cell inner membrane</location>
        <topology evidence="1">Single-pass membrane protein</topology>
    </subcellularLocation>
</comment>
<dbReference type="InterPro" id="IPR007812">
    <property type="entry name" value="T2SS_protein-GspL"/>
</dbReference>
<keyword evidence="14" id="KW-1185">Reference proteome</keyword>
<evidence type="ECO:0000256" key="9">
    <source>
        <dbReference type="ARBA" id="ARBA00023136"/>
    </source>
</evidence>
<dbReference type="RefSeq" id="WP_250419819.1">
    <property type="nucleotide sequence ID" value="NZ_JAJKBJ010000001.1"/>
</dbReference>
<feature type="domain" description="GspL periplasmic" evidence="12">
    <location>
        <begin position="238"/>
        <end position="378"/>
    </location>
</feature>
<dbReference type="GO" id="GO:0009276">
    <property type="term" value="C:Gram-negative-bacterium-type cell wall"/>
    <property type="evidence" value="ECO:0007669"/>
    <property type="project" value="InterPro"/>
</dbReference>
<dbReference type="PIRSF" id="PIRSF015761">
    <property type="entry name" value="Protein_L"/>
    <property type="match status" value="1"/>
</dbReference>
<proteinExistence type="inferred from homology"/>
<dbReference type="GO" id="GO:0015627">
    <property type="term" value="C:type II protein secretion system complex"/>
    <property type="evidence" value="ECO:0007669"/>
    <property type="project" value="InterPro"/>
</dbReference>
<dbReference type="Pfam" id="PF05134">
    <property type="entry name" value="T2SSL"/>
    <property type="match status" value="1"/>
</dbReference>
<organism evidence="13 14">
    <name type="scientific">Legionella maioricensis</name>
    <dbReference type="NCBI Taxonomy" id="2896528"/>
    <lineage>
        <taxon>Bacteria</taxon>
        <taxon>Pseudomonadati</taxon>
        <taxon>Pseudomonadota</taxon>
        <taxon>Gammaproteobacteria</taxon>
        <taxon>Legionellales</taxon>
        <taxon>Legionellaceae</taxon>
        <taxon>Legionella</taxon>
    </lineage>
</organism>
<reference evidence="13" key="1">
    <citation type="submission" date="2021-11" db="EMBL/GenBank/DDBJ databases">
        <title>Legionella maioricencis sp. nov., a new species isolated from hot water samples in Mallorca.</title>
        <authorList>
            <person name="Crespi S."/>
            <person name="Drasar V."/>
            <person name="Salva-Serra F."/>
            <person name="Jaen-Luchoro D."/>
            <person name="Pineiro-Iglesias B."/>
            <person name="Aliaga F."/>
            <person name="Fernandez-Juarez V."/>
            <person name="Coll G."/>
            <person name="Moore E.R.B."/>
            <person name="Bennasar-Figueras A."/>
        </authorList>
    </citation>
    <scope>NUCLEOTIDE SEQUENCE</scope>
    <source>
        <strain evidence="13">HCPI-6</strain>
    </source>
</reference>
<sequence>MDHCFLFTKHLNDKGCFCLKISQEGELIAAPAQRNFAEIKTLQKECTTLIIETTASSSILDLELPWLPERKARVAIPYALEDKVAQSVEELHFAFDKLRYQNNHYVVAVISKQRIQYLMHLLDEQNIEFDLITLDWFALSSQELCISESTLLINNDDFKGALSGELARSYIKKHPLNEPLFFQDSEITVDNSLPKSNDFSYTWMAQKILKTKPMNLCQGEMLHGNTSGWTQKGYQLAGALCGIWLLSLLLVNALSLHFLNKKTDAIDQQIATIYHEFFPEAKQVISPKFRISQLLGSNASDAQTHFWFLLNQFAKVMNENQTTIEELRYQNKTLSVTLISSDFASLEDIENKLKKLQLKVKQTQASTRDQHVVATLELT</sequence>
<evidence type="ECO:0000256" key="8">
    <source>
        <dbReference type="ARBA" id="ARBA00022989"/>
    </source>
</evidence>
<evidence type="ECO:0000256" key="7">
    <source>
        <dbReference type="ARBA" id="ARBA00022927"/>
    </source>
</evidence>
<keyword evidence="5" id="KW-0997">Cell inner membrane</keyword>
<evidence type="ECO:0000259" key="12">
    <source>
        <dbReference type="Pfam" id="PF12693"/>
    </source>
</evidence>
<evidence type="ECO:0000256" key="4">
    <source>
        <dbReference type="ARBA" id="ARBA00022475"/>
    </source>
</evidence>
<gene>
    <name evidence="13" type="primary">gspL</name>
    <name evidence="13" type="ORF">LOX96_00685</name>
</gene>
<dbReference type="Pfam" id="PF12693">
    <property type="entry name" value="GspL_C"/>
    <property type="match status" value="1"/>
</dbReference>
<evidence type="ECO:0000313" key="13">
    <source>
        <dbReference type="EMBL" id="MCL9682603.1"/>
    </source>
</evidence>
<keyword evidence="8" id="KW-1133">Transmembrane helix</keyword>
<feature type="domain" description="GspL cytoplasmic actin-ATPase-like" evidence="11">
    <location>
        <begin position="60"/>
        <end position="160"/>
    </location>
</feature>
<dbReference type="InterPro" id="IPR024230">
    <property type="entry name" value="GspL_cyto_dom"/>
</dbReference>
<name>A0A9X2CXH0_9GAMM</name>
<dbReference type="Gene3D" id="3.30.420.380">
    <property type="match status" value="1"/>
</dbReference>
<dbReference type="SUPFAM" id="SSF53067">
    <property type="entry name" value="Actin-like ATPase domain"/>
    <property type="match status" value="1"/>
</dbReference>
<dbReference type="GO" id="GO:0015628">
    <property type="term" value="P:protein secretion by the type II secretion system"/>
    <property type="evidence" value="ECO:0007669"/>
    <property type="project" value="InterPro"/>
</dbReference>
<evidence type="ECO:0000256" key="2">
    <source>
        <dbReference type="ARBA" id="ARBA00005318"/>
    </source>
</evidence>
<dbReference type="NCBIfam" id="TIGR01709">
    <property type="entry name" value="typeII_sec_gspL"/>
    <property type="match status" value="1"/>
</dbReference>
<evidence type="ECO:0000256" key="10">
    <source>
        <dbReference type="PIRNR" id="PIRNR015761"/>
    </source>
</evidence>
<keyword evidence="3 10" id="KW-0813">Transport</keyword>
<evidence type="ECO:0000313" key="14">
    <source>
        <dbReference type="Proteomes" id="UP001139721"/>
    </source>
</evidence>
<evidence type="ECO:0000256" key="1">
    <source>
        <dbReference type="ARBA" id="ARBA00004377"/>
    </source>
</evidence>
<comment type="caution">
    <text evidence="13">The sequence shown here is derived from an EMBL/GenBank/DDBJ whole genome shotgun (WGS) entry which is preliminary data.</text>
</comment>
<evidence type="ECO:0000256" key="5">
    <source>
        <dbReference type="ARBA" id="ARBA00022519"/>
    </source>
</evidence>
<dbReference type="GO" id="GO:0005886">
    <property type="term" value="C:plasma membrane"/>
    <property type="evidence" value="ECO:0007669"/>
    <property type="project" value="UniProtKB-SubCell"/>
</dbReference>
<keyword evidence="6" id="KW-0812">Transmembrane</keyword>
<protein>
    <recommendedName>
        <fullName evidence="10">Type II secretion system protein L</fullName>
        <shortName evidence="10">T2SS protein L</shortName>
    </recommendedName>
</protein>
<keyword evidence="4" id="KW-1003">Cell membrane</keyword>
<comment type="similarity">
    <text evidence="2 10">Belongs to the GSP L family.</text>
</comment>
<dbReference type="AlphaFoldDB" id="A0A9X2CXH0"/>
<keyword evidence="9" id="KW-0472">Membrane</keyword>
<dbReference type="InterPro" id="IPR025691">
    <property type="entry name" value="GspL_pp_dom"/>
</dbReference>
<dbReference type="Proteomes" id="UP001139721">
    <property type="component" value="Unassembled WGS sequence"/>
</dbReference>
<dbReference type="EMBL" id="JAJKBJ010000001">
    <property type="protein sequence ID" value="MCL9682603.1"/>
    <property type="molecule type" value="Genomic_DNA"/>
</dbReference>
<keyword evidence="7 10" id="KW-0653">Protein transport</keyword>
<evidence type="ECO:0000256" key="3">
    <source>
        <dbReference type="ARBA" id="ARBA00022448"/>
    </source>
</evidence>
<accession>A0A9X2CXH0</accession>